<evidence type="ECO:0000313" key="1">
    <source>
        <dbReference type="EMBL" id="PHZ16836.1"/>
    </source>
</evidence>
<proteinExistence type="predicted"/>
<dbReference type="EMBL" id="KZ303843">
    <property type="protein sequence ID" value="PHZ16836.1"/>
    <property type="molecule type" value="Genomic_DNA"/>
</dbReference>
<accession>A0A2G4T839</accession>
<keyword evidence="2" id="KW-1185">Reference proteome</keyword>
<gene>
    <name evidence="1" type="ORF">RHIMIDRAFT_247298</name>
</gene>
<sequence length="286" mass="32441">MYGYYARELMEVLTPHIGIRGIFVMVDGSSEDVNNKKTVKERLVKFSNNEYKARLGFDRSKQIELKNRAAAEMQAIYDEIPSLGSGNSSTVLNYLQALSKYRKKIFCFMRGYRHREAKGYLYSNRQITDEYMCQLVLAKTSPGAHCALAHKTSTKIRQKVRRSFKKNNHANQADDGRRTVIAYGDASLPGTKKESTPILVKRTQRALAKKATIISIDESRTSITCCKCHRKLDQKYEAQTLVCNHSVQKEGQALKHCKLCPAANGQDIVWQRDINAAINIRSILIS</sequence>
<protein>
    <submittedName>
        <fullName evidence="1">Uncharacterized protein</fullName>
    </submittedName>
</protein>
<name>A0A2G4T839_RHIZD</name>
<dbReference type="RefSeq" id="XP_023470544.1">
    <property type="nucleotide sequence ID" value="XM_023610398.1"/>
</dbReference>
<reference evidence="1 2" key="1">
    <citation type="journal article" date="2016" name="Proc. Natl. Acad. Sci. U.S.A.">
        <title>Lipid metabolic changes in an early divergent fungus govern the establishment of a mutualistic symbiosis with endobacteria.</title>
        <authorList>
            <person name="Lastovetsky O.A."/>
            <person name="Gaspar M.L."/>
            <person name="Mondo S.J."/>
            <person name="LaButti K.M."/>
            <person name="Sandor L."/>
            <person name="Grigoriev I.V."/>
            <person name="Henry S.A."/>
            <person name="Pawlowska T.E."/>
        </authorList>
    </citation>
    <scope>NUCLEOTIDE SEQUENCE [LARGE SCALE GENOMIC DNA]</scope>
    <source>
        <strain evidence="1 2">ATCC 52813</strain>
    </source>
</reference>
<evidence type="ECO:0000313" key="2">
    <source>
        <dbReference type="Proteomes" id="UP000242254"/>
    </source>
</evidence>
<organism evidence="1 2">
    <name type="scientific">Rhizopus microsporus ATCC 52813</name>
    <dbReference type="NCBI Taxonomy" id="1340429"/>
    <lineage>
        <taxon>Eukaryota</taxon>
        <taxon>Fungi</taxon>
        <taxon>Fungi incertae sedis</taxon>
        <taxon>Mucoromycota</taxon>
        <taxon>Mucoromycotina</taxon>
        <taxon>Mucoromycetes</taxon>
        <taxon>Mucorales</taxon>
        <taxon>Mucorineae</taxon>
        <taxon>Rhizopodaceae</taxon>
        <taxon>Rhizopus</taxon>
    </lineage>
</organism>
<dbReference type="GeneID" id="35441388"/>
<dbReference type="AlphaFoldDB" id="A0A2G4T839"/>
<dbReference type="Proteomes" id="UP000242254">
    <property type="component" value="Unassembled WGS sequence"/>
</dbReference>